<reference evidence="2" key="1">
    <citation type="journal article" date="2020" name="Toxins">
        <title>Phylogenomic Analysis of Secondary Metabolism in the Toxic Cyanobacterial Genera Anabaena, Dolichospermum and Aphanizomenon.</title>
        <authorList>
            <person name="Oesterholm J."/>
            <person name="Popin R.V."/>
            <person name="Fewer D.P."/>
            <person name="Sivonen K."/>
        </authorList>
    </citation>
    <scope>NUCLEOTIDE SEQUENCE [LARGE SCALE GENOMIC DNA]</scope>
    <source>
        <strain evidence="2">UHCC 0037</strain>
    </source>
</reference>
<comment type="caution">
    <text evidence="1">The sequence shown here is derived from an EMBL/GenBank/DDBJ whole genome shotgun (WGS) entry which is preliminary data.</text>
</comment>
<sequence length="246" mass="27445">MKPNTIFQDLSIIIATSNHNPRILTHDFLKCSDIIPMDWELAQQPIVGDQGSQVIFTNALSLVAQPERLMFVEVFGDKNIADLQIAAIAHKYLKALPNIECQAIGINLRSYASPTETDGEAEVQNYMQGLLAPGPWQTVGQEPIQPTIRLTFTLKHTQFNLSINEGQLHQPEQASSPIVLFSGNFSYNVTGETKEGRLASLTQSLNNWKTDLETYQEIINTKFIAPKFPILQDAPEALNQELITAR</sequence>
<dbReference type="Proteomes" id="UP001517388">
    <property type="component" value="Unassembled WGS sequence"/>
</dbReference>
<accession>A0ACC7S793</accession>
<organism evidence="1 2">
    <name type="scientific">Dolichospermum flos-aquae UHCC 0037</name>
    <dbReference type="NCBI Taxonomy" id="2590026"/>
    <lineage>
        <taxon>Bacteria</taxon>
        <taxon>Bacillati</taxon>
        <taxon>Cyanobacteriota</taxon>
        <taxon>Cyanophyceae</taxon>
        <taxon>Nostocales</taxon>
        <taxon>Aphanizomenonaceae</taxon>
        <taxon>Dolichospermum</taxon>
    </lineage>
</organism>
<dbReference type="EMBL" id="VILF01000003">
    <property type="protein sequence ID" value="MTJ44408.1"/>
    <property type="molecule type" value="Genomic_DNA"/>
</dbReference>
<proteinExistence type="predicted"/>
<evidence type="ECO:0000313" key="2">
    <source>
        <dbReference type="Proteomes" id="UP001517388"/>
    </source>
</evidence>
<gene>
    <name evidence="1" type="ORF">FJR39_14980</name>
</gene>
<evidence type="ECO:0000313" key="1">
    <source>
        <dbReference type="EMBL" id="MTJ44408.1"/>
    </source>
</evidence>
<protein>
    <submittedName>
        <fullName evidence="1">Uncharacterized protein</fullName>
    </submittedName>
</protein>
<name>A0ACC7S793_DOLFA</name>
<keyword evidence="2" id="KW-1185">Reference proteome</keyword>